<protein>
    <submittedName>
        <fullName evidence="1">Uncharacterized protein</fullName>
    </submittedName>
</protein>
<dbReference type="EMBL" id="ML208834">
    <property type="protein sequence ID" value="TFK60086.1"/>
    <property type="molecule type" value="Genomic_DNA"/>
</dbReference>
<organism evidence="1 2">
    <name type="scientific">Pluteus cervinus</name>
    <dbReference type="NCBI Taxonomy" id="181527"/>
    <lineage>
        <taxon>Eukaryota</taxon>
        <taxon>Fungi</taxon>
        <taxon>Dikarya</taxon>
        <taxon>Basidiomycota</taxon>
        <taxon>Agaricomycotina</taxon>
        <taxon>Agaricomycetes</taxon>
        <taxon>Agaricomycetidae</taxon>
        <taxon>Agaricales</taxon>
        <taxon>Pluteineae</taxon>
        <taxon>Pluteaceae</taxon>
        <taxon>Pluteus</taxon>
    </lineage>
</organism>
<keyword evidence="2" id="KW-1185">Reference proteome</keyword>
<accession>A0ACD3A3H5</accession>
<dbReference type="Proteomes" id="UP000308600">
    <property type="component" value="Unassembled WGS sequence"/>
</dbReference>
<evidence type="ECO:0000313" key="1">
    <source>
        <dbReference type="EMBL" id="TFK60086.1"/>
    </source>
</evidence>
<gene>
    <name evidence="1" type="ORF">BDN72DRAFT_864640</name>
</gene>
<sequence>MSTNQNDVSGKRSSTRNRTQSARARGDDPLSTLVQPPKKSDAPVAPPPSNDDIAANLPSIIQPGPDPIPIPAPVGSASPPKKRKPKKRKKSARKGPTPSFLVDNVSPQISSPVHEPSESPASPIHPTLPSPSHTPLVHSPVLSSGLLSLDDYEGSSNKENHPPILPPTQKARKQPGRSASSNAAPLVQHYDPWDSPPSEDDYGLNKDLKRRQNASKPRPSPTTSESDIALDEEFLDQAQPSPVPSPGPSPVVADFSDNGSDLDFEEEFDAVLEQFKKDYRCEAETGEEGQGVDKDAEGDAAEKDDEDVEMDEEDGDVEGGLDEDLASHSKHKAGPLSDIAKESADGIFKACIDKLEALARQEGKSVTMLYRHVGLNTVSPRGRNNWNLYQLYLRANHGEQFKHLSGAQWTKAALRRYKKFLAKADAGEGREKAFAPIFAWYDSRLTQYIAHQNKEGKMGKLTVRLLKPFIDLAVKVYQDTGIEIFGYAVNPERDSKGGTSSVSWGGTPGFLEVRAANEPNIIKTLQDLETMFHMRIINQVSTTSPPELIVVQWDQKGRESVRDRDSRVLKEYVRKDSVMILVARADGGLDERATVVKSRFPWSRVLDFTYRKRMHLVGWPDGYAGDIFQIESLPAKTRRELAQRRKDYEDGKCDETGVLRVVPWTDDEVSLCEQDLDAASTIPLIQDAMGTHLRSVKHSEAYIEDVDQSNGVKSRKMKTTSKATSGSRPHAANAIAPPSSVPVPVNNLLGSPFTLHGDHEGLSDRGGSLFGSDPPTTPTFQSSLGDDGVVGDYIHTLSSSPPLEGFGDQDHHFQSPNTVFMSPPPPSSLHNHINRSVTSRNPSSHSGQGATQRLSHLLSQPARPQPIPRPASHQSNNHPGQVARPHINLNTNRSVSAVPQARSLGTAVNPLIRSRSPVGPDDGARVKRQRLEQELQSYPGGDMASKQLRAAIRAEINQLDDLSFSGAVTARPRPRQVQRASTSFTPFEAQFASPGPSQQTQMTTTNRSTSHFSVGPQRNSGQSRARTTRR</sequence>
<evidence type="ECO:0000313" key="2">
    <source>
        <dbReference type="Proteomes" id="UP000308600"/>
    </source>
</evidence>
<reference evidence="1 2" key="1">
    <citation type="journal article" date="2019" name="Nat. Ecol. Evol.">
        <title>Megaphylogeny resolves global patterns of mushroom evolution.</title>
        <authorList>
            <person name="Varga T."/>
            <person name="Krizsan K."/>
            <person name="Foldi C."/>
            <person name="Dima B."/>
            <person name="Sanchez-Garcia M."/>
            <person name="Sanchez-Ramirez S."/>
            <person name="Szollosi G.J."/>
            <person name="Szarkandi J.G."/>
            <person name="Papp V."/>
            <person name="Albert L."/>
            <person name="Andreopoulos W."/>
            <person name="Angelini C."/>
            <person name="Antonin V."/>
            <person name="Barry K.W."/>
            <person name="Bougher N.L."/>
            <person name="Buchanan P."/>
            <person name="Buyck B."/>
            <person name="Bense V."/>
            <person name="Catcheside P."/>
            <person name="Chovatia M."/>
            <person name="Cooper J."/>
            <person name="Damon W."/>
            <person name="Desjardin D."/>
            <person name="Finy P."/>
            <person name="Geml J."/>
            <person name="Haridas S."/>
            <person name="Hughes K."/>
            <person name="Justo A."/>
            <person name="Karasinski D."/>
            <person name="Kautmanova I."/>
            <person name="Kiss B."/>
            <person name="Kocsube S."/>
            <person name="Kotiranta H."/>
            <person name="LaButti K.M."/>
            <person name="Lechner B.E."/>
            <person name="Liimatainen K."/>
            <person name="Lipzen A."/>
            <person name="Lukacs Z."/>
            <person name="Mihaltcheva S."/>
            <person name="Morgado L.N."/>
            <person name="Niskanen T."/>
            <person name="Noordeloos M.E."/>
            <person name="Ohm R.A."/>
            <person name="Ortiz-Santana B."/>
            <person name="Ovrebo C."/>
            <person name="Racz N."/>
            <person name="Riley R."/>
            <person name="Savchenko A."/>
            <person name="Shiryaev A."/>
            <person name="Soop K."/>
            <person name="Spirin V."/>
            <person name="Szebenyi C."/>
            <person name="Tomsovsky M."/>
            <person name="Tulloss R.E."/>
            <person name="Uehling J."/>
            <person name="Grigoriev I.V."/>
            <person name="Vagvolgyi C."/>
            <person name="Papp T."/>
            <person name="Martin F.M."/>
            <person name="Miettinen O."/>
            <person name="Hibbett D.S."/>
            <person name="Nagy L.G."/>
        </authorList>
    </citation>
    <scope>NUCLEOTIDE SEQUENCE [LARGE SCALE GENOMIC DNA]</scope>
    <source>
        <strain evidence="1 2">NL-1719</strain>
    </source>
</reference>
<name>A0ACD3A3H5_9AGAR</name>
<proteinExistence type="predicted"/>